<proteinExistence type="predicted"/>
<gene>
    <name evidence="1" type="ORF">SDC9_110853</name>
</gene>
<evidence type="ECO:0000313" key="1">
    <source>
        <dbReference type="EMBL" id="MPM63968.1"/>
    </source>
</evidence>
<name>A0A645BFW8_9ZZZZ</name>
<dbReference type="AlphaFoldDB" id="A0A645BFW8"/>
<organism evidence="1">
    <name type="scientific">bioreactor metagenome</name>
    <dbReference type="NCBI Taxonomy" id="1076179"/>
    <lineage>
        <taxon>unclassified sequences</taxon>
        <taxon>metagenomes</taxon>
        <taxon>ecological metagenomes</taxon>
    </lineage>
</organism>
<accession>A0A645BFW8</accession>
<comment type="caution">
    <text evidence="1">The sequence shown here is derived from an EMBL/GenBank/DDBJ whole genome shotgun (WGS) entry which is preliminary data.</text>
</comment>
<dbReference type="EMBL" id="VSSQ01019706">
    <property type="protein sequence ID" value="MPM63968.1"/>
    <property type="molecule type" value="Genomic_DNA"/>
</dbReference>
<protein>
    <submittedName>
        <fullName evidence="1">Uncharacterized protein</fullName>
    </submittedName>
</protein>
<reference evidence="1" key="1">
    <citation type="submission" date="2019-08" db="EMBL/GenBank/DDBJ databases">
        <authorList>
            <person name="Kucharzyk K."/>
            <person name="Murdoch R.W."/>
            <person name="Higgins S."/>
            <person name="Loffler F."/>
        </authorList>
    </citation>
    <scope>NUCLEOTIDE SEQUENCE</scope>
</reference>
<sequence length="62" mass="6607">MTAYSGGGQRQRIGKLRGCHRPALKQQVQHPLASGGISGRSLAARLAGHLGTVFDFHAFHVV</sequence>